<feature type="region of interest" description="Disordered" evidence="6">
    <location>
        <begin position="56"/>
        <end position="89"/>
    </location>
</feature>
<dbReference type="Gene3D" id="3.40.630.60">
    <property type="match status" value="1"/>
</dbReference>
<gene>
    <name evidence="7" type="ORF">MYCGRDRAFT_59899</name>
</gene>
<comment type="subunit">
    <text evidence="3">Interacts with ODC and thereby sterically blocks ODC homodimerization.</text>
</comment>
<dbReference type="KEGG" id="ztr:MYCGRDRAFT_59899"/>
<evidence type="ECO:0000256" key="5">
    <source>
        <dbReference type="ARBA" id="ARBA00022758"/>
    </source>
</evidence>
<dbReference type="InterPro" id="IPR038581">
    <property type="entry name" value="ODC_AZ_sf"/>
</dbReference>
<dbReference type="HOGENOM" id="CLU_086393_0_1_1"/>
<evidence type="ECO:0000256" key="6">
    <source>
        <dbReference type="SAM" id="MobiDB-lite"/>
    </source>
</evidence>
<dbReference type="GO" id="GO:0005737">
    <property type="term" value="C:cytoplasm"/>
    <property type="evidence" value="ECO:0007669"/>
    <property type="project" value="TreeGrafter"/>
</dbReference>
<dbReference type="eggNOG" id="ENOG502S3W3">
    <property type="taxonomic scope" value="Eukaryota"/>
</dbReference>
<proteinExistence type="inferred from homology"/>
<evidence type="ECO:0000313" key="7">
    <source>
        <dbReference type="EMBL" id="EGP86847.1"/>
    </source>
</evidence>
<dbReference type="Proteomes" id="UP000008062">
    <property type="component" value="Chromosome 6"/>
</dbReference>
<feature type="region of interest" description="Disordered" evidence="6">
    <location>
        <begin position="1"/>
        <end position="32"/>
    </location>
</feature>
<evidence type="ECO:0000256" key="3">
    <source>
        <dbReference type="ARBA" id="ARBA00011486"/>
    </source>
</evidence>
<dbReference type="PANTHER" id="PTHR10279">
    <property type="entry name" value="ORNITHINE DECARBOXYLASE ANTIZYME"/>
    <property type="match status" value="1"/>
</dbReference>
<dbReference type="OMA" id="RLFCETM"/>
<keyword evidence="5" id="KW-0688">Ribosomal frameshifting</keyword>
<reference evidence="7 8" key="1">
    <citation type="journal article" date="2011" name="PLoS Genet.">
        <title>Finished genome of the fungal wheat pathogen Mycosphaerella graminicola reveals dispensome structure, chromosome plasticity, and stealth pathogenesis.</title>
        <authorList>
            <person name="Goodwin S.B."/>
            <person name="Ben M'barek S."/>
            <person name="Dhillon B."/>
            <person name="Wittenberg A.H.J."/>
            <person name="Crane C.F."/>
            <person name="Hane J.K."/>
            <person name="Foster A.J."/>
            <person name="Van der Lee T.A.J."/>
            <person name="Grimwood J."/>
            <person name="Aerts A."/>
            <person name="Antoniw J."/>
            <person name="Bailey A."/>
            <person name="Bluhm B."/>
            <person name="Bowler J."/>
            <person name="Bristow J."/>
            <person name="van der Burgt A."/>
            <person name="Canto-Canche B."/>
            <person name="Churchill A.C.L."/>
            <person name="Conde-Ferraez L."/>
            <person name="Cools H.J."/>
            <person name="Coutinho P.M."/>
            <person name="Csukai M."/>
            <person name="Dehal P."/>
            <person name="De Wit P."/>
            <person name="Donzelli B."/>
            <person name="van de Geest H.C."/>
            <person name="van Ham R.C.H.J."/>
            <person name="Hammond-Kosack K.E."/>
            <person name="Henrissat B."/>
            <person name="Kilian A."/>
            <person name="Kobayashi A.K."/>
            <person name="Koopmann E."/>
            <person name="Kourmpetis Y."/>
            <person name="Kuzniar A."/>
            <person name="Lindquist E."/>
            <person name="Lombard V."/>
            <person name="Maliepaard C."/>
            <person name="Martins N."/>
            <person name="Mehrabi R."/>
            <person name="Nap J.P.H."/>
            <person name="Ponomarenko A."/>
            <person name="Rudd J.J."/>
            <person name="Salamov A."/>
            <person name="Schmutz J."/>
            <person name="Schouten H.J."/>
            <person name="Shapiro H."/>
            <person name="Stergiopoulos I."/>
            <person name="Torriani S.F.F."/>
            <person name="Tu H."/>
            <person name="de Vries R.P."/>
            <person name="Waalwijk C."/>
            <person name="Ware S.B."/>
            <person name="Wiebenga A."/>
            <person name="Zwiers L.-H."/>
            <person name="Oliver R.P."/>
            <person name="Grigoriev I.V."/>
            <person name="Kema G.H.J."/>
        </authorList>
    </citation>
    <scope>NUCLEOTIDE SEQUENCE [LARGE SCALE GENOMIC DNA]</scope>
    <source>
        <strain evidence="8">CBS 115943 / IPO323</strain>
    </source>
</reference>
<evidence type="ECO:0000256" key="1">
    <source>
        <dbReference type="ARBA" id="ARBA00002307"/>
    </source>
</evidence>
<dbReference type="AlphaFoldDB" id="F9XD63"/>
<dbReference type="SUPFAM" id="SSF55729">
    <property type="entry name" value="Acyl-CoA N-acyltransferases (Nat)"/>
    <property type="match status" value="1"/>
</dbReference>
<name>F9XD63_ZYMTI</name>
<organism evidence="7 8">
    <name type="scientific">Zymoseptoria tritici (strain CBS 115943 / IPO323)</name>
    <name type="common">Speckled leaf blotch fungus</name>
    <name type="synonym">Septoria tritici</name>
    <dbReference type="NCBI Taxonomy" id="336722"/>
    <lineage>
        <taxon>Eukaryota</taxon>
        <taxon>Fungi</taxon>
        <taxon>Dikarya</taxon>
        <taxon>Ascomycota</taxon>
        <taxon>Pezizomycotina</taxon>
        <taxon>Dothideomycetes</taxon>
        <taxon>Dothideomycetidae</taxon>
        <taxon>Mycosphaerellales</taxon>
        <taxon>Mycosphaerellaceae</taxon>
        <taxon>Zymoseptoria</taxon>
    </lineage>
</organism>
<dbReference type="GO" id="GO:0075523">
    <property type="term" value="P:viral translational frameshifting"/>
    <property type="evidence" value="ECO:0007669"/>
    <property type="project" value="UniProtKB-KW"/>
</dbReference>
<dbReference type="GeneID" id="13401437"/>
<dbReference type="InterPro" id="IPR002993">
    <property type="entry name" value="ODC_AZ"/>
</dbReference>
<protein>
    <recommendedName>
        <fullName evidence="4">Ornithine decarboxylase antizyme</fullName>
    </recommendedName>
</protein>
<feature type="compositionally biased region" description="Low complexity" evidence="6">
    <location>
        <begin position="1"/>
        <end position="19"/>
    </location>
</feature>
<dbReference type="InterPro" id="IPR016181">
    <property type="entry name" value="Acyl_CoA_acyltransferase"/>
</dbReference>
<dbReference type="GO" id="GO:0045732">
    <property type="term" value="P:positive regulation of protein catabolic process"/>
    <property type="evidence" value="ECO:0007669"/>
    <property type="project" value="TreeGrafter"/>
</dbReference>
<comment type="function">
    <text evidence="1">Ornithine decarboxylase (ODC) antizyme protein that negatively regulates ODC activity and intracellular polyamine biosynthesis in response to increased intracellular polyamine levels. Binds to ODC monomers, inhibiting the assembly of the functional ODC homodimer, and targets the monomers for ubiquitin-independent proteolytic destruction by the 26S proteasome.</text>
</comment>
<dbReference type="RefSeq" id="XP_003851871.1">
    <property type="nucleotide sequence ID" value="XM_003851823.1"/>
</dbReference>
<dbReference type="STRING" id="336722.F9XD63"/>
<dbReference type="PANTHER" id="PTHR10279:SF10">
    <property type="entry name" value="ORNITHINE DECARBOXYLASE ANTIZYME"/>
    <property type="match status" value="1"/>
</dbReference>
<evidence type="ECO:0000313" key="8">
    <source>
        <dbReference type="Proteomes" id="UP000008062"/>
    </source>
</evidence>
<dbReference type="GO" id="GO:0008073">
    <property type="term" value="F:ornithine decarboxylase inhibitor activity"/>
    <property type="evidence" value="ECO:0007669"/>
    <property type="project" value="InterPro"/>
</dbReference>
<sequence>MAMLDNNHMSMSSSNYSRKVSSESSRRSNTQASAYAVNATSMALTGFHASTFGGRGFEVPSGGIPSPPSSPGATPSRQRPSLSARRRSGDAALHITEECERLFCETLKTVFLVEKDSGLENSLVMDLRTNNGHHDGHGSDAQPIPQSTVLRHGQVTPSPSPDGRVFPKSEGGMIKEYVEVYDYAGGARFRGFVAEKEDMRSMFIFFDKEVIGMDLKPGLMSLLELASSEHFSCDQLVICVDRNADEADVKEVNRNLGWVGFELVMLDSWTSSSSPDQGCLSEQYLFLGIDL</sequence>
<dbReference type="GO" id="GO:0005634">
    <property type="term" value="C:nucleus"/>
    <property type="evidence" value="ECO:0007669"/>
    <property type="project" value="TreeGrafter"/>
</dbReference>
<dbReference type="Pfam" id="PF02100">
    <property type="entry name" value="ODC_AZ"/>
    <property type="match status" value="1"/>
</dbReference>
<accession>F9XD63</accession>
<dbReference type="InParanoid" id="F9XD63"/>
<dbReference type="EMBL" id="CM001201">
    <property type="protein sequence ID" value="EGP86847.1"/>
    <property type="molecule type" value="Genomic_DNA"/>
</dbReference>
<comment type="similarity">
    <text evidence="2">Belongs to the ODC antizyme family.</text>
</comment>
<evidence type="ECO:0000256" key="2">
    <source>
        <dbReference type="ARBA" id="ARBA00008796"/>
    </source>
</evidence>
<dbReference type="OrthoDB" id="5959761at2759"/>
<keyword evidence="8" id="KW-1185">Reference proteome</keyword>
<evidence type="ECO:0000256" key="4">
    <source>
        <dbReference type="ARBA" id="ARBA00017712"/>
    </source>
</evidence>